<feature type="DNA-binding region" description="HMG box" evidence="2">
    <location>
        <begin position="292"/>
        <end position="375"/>
    </location>
</feature>
<reference evidence="5" key="1">
    <citation type="submission" date="2021-01" db="EMBL/GenBank/DDBJ databases">
        <authorList>
            <person name="Corre E."/>
            <person name="Pelletier E."/>
            <person name="Niang G."/>
            <person name="Scheremetjew M."/>
            <person name="Finn R."/>
            <person name="Kale V."/>
            <person name="Holt S."/>
            <person name="Cochrane G."/>
            <person name="Meng A."/>
            <person name="Brown T."/>
            <person name="Cohen L."/>
        </authorList>
    </citation>
    <scope>NUCLEOTIDE SEQUENCE</scope>
    <source>
        <strain evidence="5">CCMP125</strain>
    </source>
</reference>
<feature type="compositionally biased region" description="Low complexity" evidence="3">
    <location>
        <begin position="22"/>
        <end position="42"/>
    </location>
</feature>
<dbReference type="Pfam" id="PF09011">
    <property type="entry name" value="HMG_box_2"/>
    <property type="match status" value="1"/>
</dbReference>
<gene>
    <name evidence="5" type="ORF">APAL1065_LOCUS23112</name>
</gene>
<name>A0A7S2YNY4_9STRA</name>
<feature type="compositionally biased region" description="Low complexity" evidence="3">
    <location>
        <begin position="79"/>
        <end position="105"/>
    </location>
</feature>
<dbReference type="InterPro" id="IPR009071">
    <property type="entry name" value="HMG_box_dom"/>
</dbReference>
<dbReference type="SUPFAM" id="SSF47095">
    <property type="entry name" value="HMG-box"/>
    <property type="match status" value="1"/>
</dbReference>
<keyword evidence="2" id="KW-0539">Nucleus</keyword>
<feature type="region of interest" description="Disordered" evidence="3">
    <location>
        <begin position="267"/>
        <end position="297"/>
    </location>
</feature>
<feature type="compositionally biased region" description="Basic residues" evidence="3">
    <location>
        <begin position="279"/>
        <end position="294"/>
    </location>
</feature>
<organism evidence="5">
    <name type="scientific">Entomoneis paludosa</name>
    <dbReference type="NCBI Taxonomy" id="265537"/>
    <lineage>
        <taxon>Eukaryota</taxon>
        <taxon>Sar</taxon>
        <taxon>Stramenopiles</taxon>
        <taxon>Ochrophyta</taxon>
        <taxon>Bacillariophyta</taxon>
        <taxon>Bacillariophyceae</taxon>
        <taxon>Bacillariophycidae</taxon>
        <taxon>Entomoneidaceae</taxon>
        <taxon>Entomoneis</taxon>
    </lineage>
</organism>
<dbReference type="EMBL" id="HBHT01034364">
    <property type="protein sequence ID" value="CAD9987174.1"/>
    <property type="molecule type" value="Transcribed_RNA"/>
</dbReference>
<dbReference type="PROSITE" id="PS50118">
    <property type="entry name" value="HMG_BOX_2"/>
    <property type="match status" value="1"/>
</dbReference>
<dbReference type="GO" id="GO:0003677">
    <property type="term" value="F:DNA binding"/>
    <property type="evidence" value="ECO:0007669"/>
    <property type="project" value="UniProtKB-UniRule"/>
</dbReference>
<accession>A0A7S2YNY4</accession>
<dbReference type="InterPro" id="IPR036910">
    <property type="entry name" value="HMG_box_dom_sf"/>
</dbReference>
<evidence type="ECO:0000256" key="2">
    <source>
        <dbReference type="PROSITE-ProRule" id="PRU00267"/>
    </source>
</evidence>
<feature type="region of interest" description="Disordered" evidence="3">
    <location>
        <begin position="22"/>
        <end position="49"/>
    </location>
</feature>
<dbReference type="PANTHER" id="PTHR48112:SF15">
    <property type="entry name" value="HMG BOX DOMAIN-CONTAINING PROTEIN"/>
    <property type="match status" value="1"/>
</dbReference>
<protein>
    <recommendedName>
        <fullName evidence="4">HMG box domain-containing protein</fullName>
    </recommendedName>
</protein>
<feature type="domain" description="HMG box" evidence="4">
    <location>
        <begin position="292"/>
        <end position="375"/>
    </location>
</feature>
<evidence type="ECO:0000256" key="3">
    <source>
        <dbReference type="SAM" id="MobiDB-lite"/>
    </source>
</evidence>
<evidence type="ECO:0000259" key="4">
    <source>
        <dbReference type="PROSITE" id="PS50118"/>
    </source>
</evidence>
<keyword evidence="1 2" id="KW-0238">DNA-binding</keyword>
<dbReference type="GO" id="GO:0005634">
    <property type="term" value="C:nucleus"/>
    <property type="evidence" value="ECO:0007669"/>
    <property type="project" value="UniProtKB-UniRule"/>
</dbReference>
<proteinExistence type="predicted"/>
<feature type="compositionally biased region" description="Basic and acidic residues" evidence="3">
    <location>
        <begin position="374"/>
        <end position="384"/>
    </location>
</feature>
<evidence type="ECO:0000256" key="1">
    <source>
        <dbReference type="ARBA" id="ARBA00023125"/>
    </source>
</evidence>
<evidence type="ECO:0000313" key="5">
    <source>
        <dbReference type="EMBL" id="CAD9987174.1"/>
    </source>
</evidence>
<sequence length="409" mass="43326">MDQSALFNLNAGGAAYSNAGAPADGVPSSSSNSNNPLEPNSLMGGNFNSSAAAGMMDPSMMSGVGGFEQGNSSLLQQYLMQQQQQQQQQSSSFNSNNLGSFSNNLGAGSQMNDMMLGPSQGFDNNFGALNTMNSMNGLSSMMNSNSGMNNSMNGLSNSLNGLGNSMNGLSNSMNGFNNPSANGLNNMGNWSAPSMAPSSASDLSLSLSNQHHLQGGANATFGVNNQVAMAAAASAMPLAAPGKPDAFAQQGLLGPWSERAAGLLGSMVCKDPADGSGGKGKRSRRRQPKDKPKRPLSAYNIFFKEERARLLEKTASKTDEQKKEMLTANGKIAFQSLAKIIGGKWQDMKPEDVEYYKEKAGKDMIRYKKEMEAYKKKEAAKQNGEDQDGVQGEDGDDASNNSNKRQKFQ</sequence>
<dbReference type="SMART" id="SM00398">
    <property type="entry name" value="HMG"/>
    <property type="match status" value="1"/>
</dbReference>
<feature type="compositionally biased region" description="Acidic residues" evidence="3">
    <location>
        <begin position="385"/>
        <end position="397"/>
    </location>
</feature>
<dbReference type="InterPro" id="IPR050342">
    <property type="entry name" value="HMGB"/>
</dbReference>
<feature type="region of interest" description="Disordered" evidence="3">
    <location>
        <begin position="374"/>
        <end position="409"/>
    </location>
</feature>
<dbReference type="Gene3D" id="1.10.30.10">
    <property type="entry name" value="High mobility group box domain"/>
    <property type="match status" value="1"/>
</dbReference>
<feature type="region of interest" description="Disordered" evidence="3">
    <location>
        <begin position="79"/>
        <end position="110"/>
    </location>
</feature>
<dbReference type="PANTHER" id="PTHR48112">
    <property type="entry name" value="HIGH MOBILITY GROUP PROTEIN DSP1"/>
    <property type="match status" value="1"/>
</dbReference>
<dbReference type="AlphaFoldDB" id="A0A7S2YNY4"/>